<evidence type="ECO:0000256" key="1">
    <source>
        <dbReference type="ARBA" id="ARBA00022737"/>
    </source>
</evidence>
<feature type="compositionally biased region" description="Basic and acidic residues" evidence="3">
    <location>
        <begin position="192"/>
        <end position="204"/>
    </location>
</feature>
<dbReference type="OrthoDB" id="2143914at2759"/>
<name>K8FAT1_9CHLO</name>
<dbReference type="SMART" id="SM00717">
    <property type="entry name" value="SANT"/>
    <property type="match status" value="2"/>
</dbReference>
<gene>
    <name evidence="6" type="ordered locus">Bathy11g02210</name>
</gene>
<dbReference type="GeneID" id="19012901"/>
<feature type="domain" description="HTH myb-type" evidence="5">
    <location>
        <begin position="322"/>
        <end position="375"/>
    </location>
</feature>
<dbReference type="Proteomes" id="UP000198341">
    <property type="component" value="Chromosome 11"/>
</dbReference>
<dbReference type="InterPro" id="IPR017930">
    <property type="entry name" value="Myb_dom"/>
</dbReference>
<feature type="region of interest" description="Disordered" evidence="3">
    <location>
        <begin position="35"/>
        <end position="64"/>
    </location>
</feature>
<evidence type="ECO:0000259" key="4">
    <source>
        <dbReference type="PROSITE" id="PS50090"/>
    </source>
</evidence>
<feature type="compositionally biased region" description="Basic and acidic residues" evidence="3">
    <location>
        <begin position="277"/>
        <end position="297"/>
    </location>
</feature>
<feature type="compositionally biased region" description="Acidic residues" evidence="3">
    <location>
        <begin position="629"/>
        <end position="638"/>
    </location>
</feature>
<dbReference type="CDD" id="cd00167">
    <property type="entry name" value="SANT"/>
    <property type="match status" value="2"/>
</dbReference>
<protein>
    <submittedName>
        <fullName evidence="6">Uncharacterized protein</fullName>
    </submittedName>
</protein>
<evidence type="ECO:0000313" key="7">
    <source>
        <dbReference type="Proteomes" id="UP000198341"/>
    </source>
</evidence>
<keyword evidence="1" id="KW-0677">Repeat</keyword>
<dbReference type="GO" id="GO:0005634">
    <property type="term" value="C:nucleus"/>
    <property type="evidence" value="ECO:0007669"/>
    <property type="project" value="TreeGrafter"/>
</dbReference>
<reference evidence="6 7" key="1">
    <citation type="submission" date="2011-10" db="EMBL/GenBank/DDBJ databases">
        <authorList>
            <person name="Genoscope - CEA"/>
        </authorList>
    </citation>
    <scope>NUCLEOTIDE SEQUENCE [LARGE SCALE GENOMIC DNA]</scope>
    <source>
        <strain evidence="6 7">RCC 1105</strain>
    </source>
</reference>
<feature type="domain" description="Myb-like" evidence="4">
    <location>
        <begin position="372"/>
        <end position="422"/>
    </location>
</feature>
<dbReference type="FunFam" id="1.10.10.60:FF:000010">
    <property type="entry name" value="Transcriptional activator Myb isoform A"/>
    <property type="match status" value="1"/>
</dbReference>
<feature type="region of interest" description="Disordered" evidence="3">
    <location>
        <begin position="629"/>
        <end position="661"/>
    </location>
</feature>
<feature type="compositionally biased region" description="Basic and acidic residues" evidence="3">
    <location>
        <begin position="568"/>
        <end position="577"/>
    </location>
</feature>
<dbReference type="InterPro" id="IPR001005">
    <property type="entry name" value="SANT/Myb"/>
</dbReference>
<dbReference type="PANTHER" id="PTHR45614:SF218">
    <property type="entry name" value="TRANSCRIPTION FACTOR MYB119-RELATED"/>
    <property type="match status" value="1"/>
</dbReference>
<dbReference type="InterPro" id="IPR050560">
    <property type="entry name" value="MYB_TF"/>
</dbReference>
<evidence type="ECO:0000259" key="5">
    <source>
        <dbReference type="PROSITE" id="PS51294"/>
    </source>
</evidence>
<evidence type="ECO:0000313" key="6">
    <source>
        <dbReference type="EMBL" id="CCO18738.1"/>
    </source>
</evidence>
<proteinExistence type="predicted"/>
<dbReference type="KEGG" id="bpg:Bathy11g02210"/>
<feature type="domain" description="HTH myb-type" evidence="5">
    <location>
        <begin position="376"/>
        <end position="426"/>
    </location>
</feature>
<feature type="compositionally biased region" description="Basic and acidic residues" evidence="3">
    <location>
        <begin position="639"/>
        <end position="651"/>
    </location>
</feature>
<dbReference type="Pfam" id="PF13921">
    <property type="entry name" value="Myb_DNA-bind_6"/>
    <property type="match status" value="1"/>
</dbReference>
<feature type="compositionally biased region" description="Basic residues" evidence="3">
    <location>
        <begin position="108"/>
        <end position="129"/>
    </location>
</feature>
<dbReference type="PROSITE" id="PS51294">
    <property type="entry name" value="HTH_MYB"/>
    <property type="match status" value="2"/>
</dbReference>
<dbReference type="eggNOG" id="KOG0048">
    <property type="taxonomic scope" value="Eukaryota"/>
</dbReference>
<dbReference type="GO" id="GO:0000981">
    <property type="term" value="F:DNA-binding transcription factor activity, RNA polymerase II-specific"/>
    <property type="evidence" value="ECO:0007669"/>
    <property type="project" value="TreeGrafter"/>
</dbReference>
<organism evidence="6 7">
    <name type="scientific">Bathycoccus prasinos</name>
    <dbReference type="NCBI Taxonomy" id="41875"/>
    <lineage>
        <taxon>Eukaryota</taxon>
        <taxon>Viridiplantae</taxon>
        <taxon>Chlorophyta</taxon>
        <taxon>Mamiellophyceae</taxon>
        <taxon>Mamiellales</taxon>
        <taxon>Bathycoccaceae</taxon>
        <taxon>Bathycoccus</taxon>
    </lineage>
</organism>
<feature type="region of interest" description="Disordered" evidence="3">
    <location>
        <begin position="265"/>
        <end position="328"/>
    </location>
</feature>
<keyword evidence="7" id="KW-1185">Reference proteome</keyword>
<dbReference type="RefSeq" id="XP_007510393.1">
    <property type="nucleotide sequence ID" value="XM_007510331.1"/>
</dbReference>
<keyword evidence="2" id="KW-0238">DNA-binding</keyword>
<dbReference type="InterPro" id="IPR009057">
    <property type="entry name" value="Homeodomain-like_sf"/>
</dbReference>
<dbReference type="GO" id="GO:0000978">
    <property type="term" value="F:RNA polymerase II cis-regulatory region sequence-specific DNA binding"/>
    <property type="evidence" value="ECO:0007669"/>
    <property type="project" value="TreeGrafter"/>
</dbReference>
<dbReference type="PANTHER" id="PTHR45614">
    <property type="entry name" value="MYB PROTEIN-RELATED"/>
    <property type="match status" value="1"/>
</dbReference>
<feature type="region of interest" description="Disordered" evidence="3">
    <location>
        <begin position="191"/>
        <end position="243"/>
    </location>
</feature>
<evidence type="ECO:0000256" key="2">
    <source>
        <dbReference type="ARBA" id="ARBA00023125"/>
    </source>
</evidence>
<dbReference type="PROSITE" id="PS50090">
    <property type="entry name" value="MYB_LIKE"/>
    <property type="match status" value="2"/>
</dbReference>
<feature type="region of interest" description="Disordered" evidence="3">
    <location>
        <begin position="104"/>
        <end position="132"/>
    </location>
</feature>
<dbReference type="Gene3D" id="1.10.10.60">
    <property type="entry name" value="Homeodomain-like"/>
    <property type="match status" value="2"/>
</dbReference>
<feature type="domain" description="Myb-like" evidence="4">
    <location>
        <begin position="325"/>
        <end position="371"/>
    </location>
</feature>
<sequence>MEDDANDGVDFWRDNVFSIADDHFRASLNAIVAPSEQTERRADRGSGMMLGDEEAAGNGEGRSELAKSLVQGQGDLSEHDFLDALDEALFGLGSEEIAVRVEEEAGKTRTKNTTKKTAKTSKTTKHQPVYKKSSTEAGELALAATGGGDSNVLIKSTKARLKTTNRSLESLSFILGSDGFARTTIEGVKTIPLREKGGLKEKGESSPSTKKPNGRGRKRKSEATRTVAPPPPTGDTTDEDSTDSEIHYDLEENFLKSAASLLEEYEETPTKKKRGRKPLDPEVKKARREQRLRENKATNHVTSISSKAAITREKKPKPPPVEKIKGQWSKEEDEELVRLVTQFGTRKWSSVSRALNGRVGKQCRERWNNHLRPDIRRGSWSTKEESKLIELHKVLGNKWADIAKGLPGRTENAVKNHWNATLRRKDGTPSELRVYATTQTKGRGPIGRPRSRNKRPGDEEREALKEKILSASVQEMDLANTNGDHESGAAALGVSSPVAGDNEGSFVAFGNTTTNHSQSLLEQVLNNEDELNNVCEDYNDDNDFIKSDDVDITAVNDEDDNATSLERSVSEQTREAETQTDPISDEQLVVLSEDDGTAEYASGYATTMTVFGGGCGAARSVQNAATEEYVEGDEDDVVDVEKPLKSSREAPPRTTKNPLRRQAALNATLEKRERRTTRSTVTSSNPTLLGFAIPEQNVVATNTRSNKSCGKSKRPSSVIVTLPNNKVDFAQIVGIHDPCNEFETRSSALETASYASPTPLPREKSVNIQKTLKELVECVRGTVQGISGVALTTKSGTQAQQKKVGGNCFVVSIAADQWANAMKGVRCATAFLKTSY</sequence>
<feature type="region of interest" description="Disordered" evidence="3">
    <location>
        <begin position="557"/>
        <end position="584"/>
    </location>
</feature>
<evidence type="ECO:0000256" key="3">
    <source>
        <dbReference type="SAM" id="MobiDB-lite"/>
    </source>
</evidence>
<feature type="region of interest" description="Disordered" evidence="3">
    <location>
        <begin position="437"/>
        <end position="462"/>
    </location>
</feature>
<feature type="compositionally biased region" description="Polar residues" evidence="3">
    <location>
        <begin position="298"/>
        <end position="308"/>
    </location>
</feature>
<accession>K8FAT1</accession>
<dbReference type="EMBL" id="FO082268">
    <property type="protein sequence ID" value="CCO18738.1"/>
    <property type="molecule type" value="Genomic_DNA"/>
</dbReference>
<dbReference type="SUPFAM" id="SSF46689">
    <property type="entry name" value="Homeodomain-like"/>
    <property type="match status" value="1"/>
</dbReference>
<dbReference type="AlphaFoldDB" id="K8FAT1"/>